<evidence type="ECO:0000313" key="4">
    <source>
        <dbReference type="WBParaSite" id="HPLM_0002193901-mRNA-1"/>
    </source>
</evidence>
<evidence type="ECO:0000313" key="3">
    <source>
        <dbReference type="Proteomes" id="UP000268014"/>
    </source>
</evidence>
<feature type="chain" id="PRO_5043124616" evidence="1">
    <location>
        <begin position="16"/>
        <end position="60"/>
    </location>
</feature>
<proteinExistence type="predicted"/>
<evidence type="ECO:0000256" key="1">
    <source>
        <dbReference type="SAM" id="SignalP"/>
    </source>
</evidence>
<reference evidence="2 3" key="2">
    <citation type="submission" date="2018-11" db="EMBL/GenBank/DDBJ databases">
        <authorList>
            <consortium name="Pathogen Informatics"/>
        </authorList>
    </citation>
    <scope>NUCLEOTIDE SEQUENCE [LARGE SCALE GENOMIC DNA]</scope>
    <source>
        <strain evidence="2 3">MHpl1</strain>
    </source>
</reference>
<evidence type="ECO:0000313" key="2">
    <source>
        <dbReference type="EMBL" id="VDO94195.1"/>
    </source>
</evidence>
<gene>
    <name evidence="2" type="ORF">HPLM_LOCUS21928</name>
</gene>
<keyword evidence="1" id="KW-0732">Signal</keyword>
<dbReference type="EMBL" id="UZAF01024731">
    <property type="protein sequence ID" value="VDO94195.1"/>
    <property type="molecule type" value="Genomic_DNA"/>
</dbReference>
<sequence length="60" mass="6418">MISPILVSLVATTLAVPLQRKCITVSSDSISILSTLKDNITVYSSDVFSEGGCGMKKNRE</sequence>
<accession>A0A0N4XC44</accession>
<dbReference type="WBParaSite" id="HPLM_0002193901-mRNA-1">
    <property type="protein sequence ID" value="HPLM_0002193901-mRNA-1"/>
    <property type="gene ID" value="HPLM_0002193901"/>
</dbReference>
<dbReference type="AlphaFoldDB" id="A0A0N4XC44"/>
<name>A0A0N4XC44_HAEPC</name>
<keyword evidence="3" id="KW-1185">Reference proteome</keyword>
<feature type="signal peptide" evidence="1">
    <location>
        <begin position="1"/>
        <end position="15"/>
    </location>
</feature>
<protein>
    <submittedName>
        <fullName evidence="4">ZP domain-containing protein</fullName>
    </submittedName>
</protein>
<reference evidence="4" key="1">
    <citation type="submission" date="2017-02" db="UniProtKB">
        <authorList>
            <consortium name="WormBaseParasite"/>
        </authorList>
    </citation>
    <scope>IDENTIFICATION</scope>
</reference>
<dbReference type="Proteomes" id="UP000268014">
    <property type="component" value="Unassembled WGS sequence"/>
</dbReference>
<organism evidence="4">
    <name type="scientific">Haemonchus placei</name>
    <name type="common">Barber's pole worm</name>
    <dbReference type="NCBI Taxonomy" id="6290"/>
    <lineage>
        <taxon>Eukaryota</taxon>
        <taxon>Metazoa</taxon>
        <taxon>Ecdysozoa</taxon>
        <taxon>Nematoda</taxon>
        <taxon>Chromadorea</taxon>
        <taxon>Rhabditida</taxon>
        <taxon>Rhabditina</taxon>
        <taxon>Rhabditomorpha</taxon>
        <taxon>Strongyloidea</taxon>
        <taxon>Trichostrongylidae</taxon>
        <taxon>Haemonchus</taxon>
    </lineage>
</organism>